<protein>
    <submittedName>
        <fullName evidence="2">Uncharacterized protein</fullName>
    </submittedName>
</protein>
<evidence type="ECO:0000313" key="3">
    <source>
        <dbReference type="Proteomes" id="UP001272137"/>
    </source>
</evidence>
<evidence type="ECO:0000313" key="2">
    <source>
        <dbReference type="EMBL" id="MDW9253501.1"/>
    </source>
</evidence>
<feature type="region of interest" description="Disordered" evidence="1">
    <location>
        <begin position="1"/>
        <end position="39"/>
    </location>
</feature>
<accession>A0AAW9CV00</accession>
<dbReference type="EMBL" id="QXCT01000001">
    <property type="protein sequence ID" value="MDW9253501.1"/>
    <property type="molecule type" value="Genomic_DNA"/>
</dbReference>
<gene>
    <name evidence="2" type="ORF">C7S16_5575</name>
</gene>
<sequence>MSALGGRLPTRAPCAVRAPTRTATHAKDRPRPRPPAAGRRAWMCIRHGRRRVAHRRDRRRACEARGTNAIDHSLRAGGGTAAHSTTAAATPANTRAATPKEKYR</sequence>
<feature type="region of interest" description="Disordered" evidence="1">
    <location>
        <begin position="55"/>
        <end position="104"/>
    </location>
</feature>
<name>A0AAW9CV00_BURTH</name>
<evidence type="ECO:0000256" key="1">
    <source>
        <dbReference type="SAM" id="MobiDB-lite"/>
    </source>
</evidence>
<dbReference type="Proteomes" id="UP001272137">
    <property type="component" value="Unassembled WGS sequence"/>
</dbReference>
<dbReference type="AlphaFoldDB" id="A0AAW9CV00"/>
<reference evidence="2" key="1">
    <citation type="submission" date="2018-08" db="EMBL/GenBank/DDBJ databases">
        <title>Identification of Burkholderia cepacia strains that express a Burkholderia pseudomallei-like capsular polysaccharide.</title>
        <authorList>
            <person name="Burtnick M.N."/>
            <person name="Vongsouvath M."/>
            <person name="Newton P."/>
            <person name="Wuthiekanun V."/>
            <person name="Limmathurotsakul D."/>
            <person name="Brett P.J."/>
            <person name="Chantratita N."/>
            <person name="Dance D.A."/>
        </authorList>
    </citation>
    <scope>NUCLEOTIDE SEQUENCE</scope>
    <source>
        <strain evidence="2">SBXCC001</strain>
    </source>
</reference>
<feature type="compositionally biased region" description="Low complexity" evidence="1">
    <location>
        <begin position="81"/>
        <end position="97"/>
    </location>
</feature>
<organism evidence="2 3">
    <name type="scientific">Burkholderia thailandensis</name>
    <dbReference type="NCBI Taxonomy" id="57975"/>
    <lineage>
        <taxon>Bacteria</taxon>
        <taxon>Pseudomonadati</taxon>
        <taxon>Pseudomonadota</taxon>
        <taxon>Betaproteobacteria</taxon>
        <taxon>Burkholderiales</taxon>
        <taxon>Burkholderiaceae</taxon>
        <taxon>Burkholderia</taxon>
        <taxon>pseudomallei group</taxon>
    </lineage>
</organism>
<comment type="caution">
    <text evidence="2">The sequence shown here is derived from an EMBL/GenBank/DDBJ whole genome shotgun (WGS) entry which is preliminary data.</text>
</comment>
<proteinExistence type="predicted"/>